<organism evidence="3 4">
    <name type="scientific">Nocardia elegans</name>
    <dbReference type="NCBI Taxonomy" id="300029"/>
    <lineage>
        <taxon>Bacteria</taxon>
        <taxon>Bacillati</taxon>
        <taxon>Actinomycetota</taxon>
        <taxon>Actinomycetes</taxon>
        <taxon>Mycobacteriales</taxon>
        <taxon>Nocardiaceae</taxon>
        <taxon>Nocardia</taxon>
    </lineage>
</organism>
<dbReference type="RefSeq" id="WP_233429745.1">
    <property type="nucleotide sequence ID" value="NZ_JBIATK010000019.1"/>
</dbReference>
<name>A0ABW6TP31_9NOCA</name>
<sequence>MLVRRKGFTGGAVTSIAAAAAAILTIGAGTANAAFGPPPPVDPYLGPVGTATMHGDAESSDSTPLPGVGTGAVNAQFRELAAACPTILQGADGMPQALCTTVTDRSPKIFLLDPNNGQPLTSLSLPKGGLLGGVYAYLDNADHMVVVDGDDNLVRVAHTKEGNGWKLSIASSTPLGAAVTGHCGGNGCDSVASLMPDRDGRVWFATANGAVGAVDPNTGAAQSITLPGEHVDNSISTAPEGTAVTTDHATYLFTADASGAPHQVWRQPYDRGPARKPGQLSWGSGASPTFFGPRDGTDYLAITDNAVPQENLLVYDTRTGHPVCSVSAVDGTENSPIGSGNSVFVASTYGYPYPALPDNAGPSEPDKADFTGGMVRVDVNADGNGCTRKWSSDVKSAAVPRLSLADGKIYTVARKNQIAGIDTGSAGAVIDTYHLVVIDAETGTENSSRLIGTSTVHDTLQMVGTIAPGRVQYQGTTTGLFRITPS</sequence>
<evidence type="ECO:0000313" key="3">
    <source>
        <dbReference type="EMBL" id="MFF4027890.1"/>
    </source>
</evidence>
<dbReference type="InterPro" id="IPR011044">
    <property type="entry name" value="Quino_amine_DH_bsu"/>
</dbReference>
<accession>A0ABW6TP31</accession>
<protein>
    <recommendedName>
        <fullName evidence="5">PQQ-binding-like beta-propeller repeat protein</fullName>
    </recommendedName>
</protein>
<evidence type="ECO:0000256" key="1">
    <source>
        <dbReference type="SAM" id="MobiDB-lite"/>
    </source>
</evidence>
<keyword evidence="4" id="KW-1185">Reference proteome</keyword>
<feature type="region of interest" description="Disordered" evidence="1">
    <location>
        <begin position="45"/>
        <end position="68"/>
    </location>
</feature>
<comment type="caution">
    <text evidence="3">The sequence shown here is derived from an EMBL/GenBank/DDBJ whole genome shotgun (WGS) entry which is preliminary data.</text>
</comment>
<dbReference type="EMBL" id="JBIATK010000019">
    <property type="protein sequence ID" value="MFF4027890.1"/>
    <property type="molecule type" value="Genomic_DNA"/>
</dbReference>
<dbReference type="Gene3D" id="2.130.10.10">
    <property type="entry name" value="YVTN repeat-like/Quinoprotein amine dehydrogenase"/>
    <property type="match status" value="1"/>
</dbReference>
<gene>
    <name evidence="3" type="ORF">ACFYY5_34110</name>
</gene>
<dbReference type="InterPro" id="IPR015943">
    <property type="entry name" value="WD40/YVTN_repeat-like_dom_sf"/>
</dbReference>
<reference evidence="3 4" key="1">
    <citation type="submission" date="2024-10" db="EMBL/GenBank/DDBJ databases">
        <title>The Natural Products Discovery Center: Release of the First 8490 Sequenced Strains for Exploring Actinobacteria Biosynthetic Diversity.</title>
        <authorList>
            <person name="Kalkreuter E."/>
            <person name="Kautsar S.A."/>
            <person name="Yang D."/>
            <person name="Bader C.D."/>
            <person name="Teijaro C.N."/>
            <person name="Fluegel L."/>
            <person name="Davis C.M."/>
            <person name="Simpson J.R."/>
            <person name="Lauterbach L."/>
            <person name="Steele A.D."/>
            <person name="Gui C."/>
            <person name="Meng S."/>
            <person name="Li G."/>
            <person name="Viehrig K."/>
            <person name="Ye F."/>
            <person name="Su P."/>
            <person name="Kiefer A.F."/>
            <person name="Nichols A."/>
            <person name="Cepeda A.J."/>
            <person name="Yan W."/>
            <person name="Fan B."/>
            <person name="Jiang Y."/>
            <person name="Adhikari A."/>
            <person name="Zheng C.-J."/>
            <person name="Schuster L."/>
            <person name="Cowan T.M."/>
            <person name="Smanski M.J."/>
            <person name="Chevrette M.G."/>
            <person name="De Carvalho L.P.S."/>
            <person name="Shen B."/>
        </authorList>
    </citation>
    <scope>NUCLEOTIDE SEQUENCE [LARGE SCALE GENOMIC DNA]</scope>
    <source>
        <strain evidence="3 4">NPDC001867</strain>
    </source>
</reference>
<evidence type="ECO:0000313" key="4">
    <source>
        <dbReference type="Proteomes" id="UP001602089"/>
    </source>
</evidence>
<feature type="chain" id="PRO_5046401899" description="PQQ-binding-like beta-propeller repeat protein" evidence="2">
    <location>
        <begin position="34"/>
        <end position="486"/>
    </location>
</feature>
<proteinExistence type="predicted"/>
<keyword evidence="2" id="KW-0732">Signal</keyword>
<dbReference type="SUPFAM" id="SSF50969">
    <property type="entry name" value="YVTN repeat-like/Quinoprotein amine dehydrogenase"/>
    <property type="match status" value="1"/>
</dbReference>
<dbReference type="Proteomes" id="UP001602089">
    <property type="component" value="Unassembled WGS sequence"/>
</dbReference>
<evidence type="ECO:0000256" key="2">
    <source>
        <dbReference type="SAM" id="SignalP"/>
    </source>
</evidence>
<feature type="signal peptide" evidence="2">
    <location>
        <begin position="1"/>
        <end position="33"/>
    </location>
</feature>
<evidence type="ECO:0008006" key="5">
    <source>
        <dbReference type="Google" id="ProtNLM"/>
    </source>
</evidence>